<dbReference type="Proteomes" id="UP000290273">
    <property type="component" value="Unassembled WGS sequence"/>
</dbReference>
<dbReference type="Pfam" id="PF10934">
    <property type="entry name" value="Sheath_initiator"/>
    <property type="match status" value="1"/>
</dbReference>
<proteinExistence type="predicted"/>
<dbReference type="RefSeq" id="WP_052219550.1">
    <property type="nucleotide sequence ID" value="NZ_JSWD01000087.1"/>
</dbReference>
<name>A0ABY0EQ11_CLOTA</name>
<comment type="caution">
    <text evidence="1">The sequence shown here is derived from an EMBL/GenBank/DDBJ whole genome shotgun (WGS) entry which is preliminary data.</text>
</comment>
<gene>
    <name evidence="1" type="ORF">DP131_06415</name>
</gene>
<dbReference type="InterPro" id="IPR020288">
    <property type="entry name" value="Sheath_initiator"/>
</dbReference>
<organism evidence="1 2">
    <name type="scientific">Clostridium tetani</name>
    <dbReference type="NCBI Taxonomy" id="1513"/>
    <lineage>
        <taxon>Bacteria</taxon>
        <taxon>Bacillati</taxon>
        <taxon>Bacillota</taxon>
        <taxon>Clostridia</taxon>
        <taxon>Eubacteriales</taxon>
        <taxon>Clostridiaceae</taxon>
        <taxon>Clostridium</taxon>
    </lineage>
</organism>
<sequence>MSIFPANADINIKEELPVFREYKINFSSGQLITNDHGENIIVEKDEALKIWIWKVLQTNKYRYKIYSYNYGNELETLVGKGYSKELVDSEVSRYLEECLLANPYIKSIENINVDFEGSKLTINVKTKTIYGEVEASV</sequence>
<evidence type="ECO:0000313" key="1">
    <source>
        <dbReference type="EMBL" id="RXI56928.1"/>
    </source>
</evidence>
<reference evidence="1 2" key="1">
    <citation type="submission" date="2018-06" db="EMBL/GenBank/DDBJ databases">
        <title>Genome conservation of Clostridium tetani.</title>
        <authorList>
            <person name="Bruggemann H."/>
            <person name="Popoff M.R."/>
        </authorList>
    </citation>
    <scope>NUCLEOTIDE SEQUENCE [LARGE SCALE GENOMIC DNA]</scope>
    <source>
        <strain evidence="1 2">63.05</strain>
    </source>
</reference>
<evidence type="ECO:0000313" key="2">
    <source>
        <dbReference type="Proteomes" id="UP000290273"/>
    </source>
</evidence>
<accession>A0ABY0EQ11</accession>
<protein>
    <submittedName>
        <fullName evidence="1">DUF2634 domain-containing protein</fullName>
    </submittedName>
</protein>
<dbReference type="EMBL" id="QMAU01000027">
    <property type="protein sequence ID" value="RXI56928.1"/>
    <property type="molecule type" value="Genomic_DNA"/>
</dbReference>